<dbReference type="PANTHER" id="PTHR23502:SF52">
    <property type="entry name" value="MULTIDRUG TRANSPORTER, PUTATIVE (AFU_ORTHOLOGUE AFUA_2G17730)-RELATED"/>
    <property type="match status" value="1"/>
</dbReference>
<dbReference type="Gene3D" id="1.20.1250.20">
    <property type="entry name" value="MFS general substrate transporter like domains"/>
    <property type="match status" value="1"/>
</dbReference>
<feature type="transmembrane region" description="Helical" evidence="6">
    <location>
        <begin position="479"/>
        <end position="502"/>
    </location>
</feature>
<evidence type="ECO:0000313" key="9">
    <source>
        <dbReference type="Proteomes" id="UP001149079"/>
    </source>
</evidence>
<feature type="domain" description="Major facilitator superfamily (MFS) profile" evidence="7">
    <location>
        <begin position="69"/>
        <end position="506"/>
    </location>
</feature>
<dbReference type="GO" id="GO:0005886">
    <property type="term" value="C:plasma membrane"/>
    <property type="evidence" value="ECO:0007669"/>
    <property type="project" value="UniProtKB-SubCell"/>
</dbReference>
<accession>A0A9W9L9X5</accession>
<evidence type="ECO:0000256" key="5">
    <source>
        <dbReference type="ARBA" id="ARBA00023136"/>
    </source>
</evidence>
<evidence type="ECO:0000256" key="1">
    <source>
        <dbReference type="ARBA" id="ARBA00004651"/>
    </source>
</evidence>
<feature type="transmembrane region" description="Helical" evidence="6">
    <location>
        <begin position="383"/>
        <end position="405"/>
    </location>
</feature>
<evidence type="ECO:0000259" key="7">
    <source>
        <dbReference type="PROSITE" id="PS50850"/>
    </source>
</evidence>
<evidence type="ECO:0000256" key="6">
    <source>
        <dbReference type="SAM" id="Phobius"/>
    </source>
</evidence>
<proteinExistence type="inferred from homology"/>
<reference evidence="8" key="1">
    <citation type="submission" date="2022-11" db="EMBL/GenBank/DDBJ databases">
        <authorList>
            <person name="Petersen C."/>
        </authorList>
    </citation>
    <scope>NUCLEOTIDE SEQUENCE</scope>
    <source>
        <strain evidence="8">IBT 22155</strain>
    </source>
</reference>
<feature type="transmembrane region" description="Helical" evidence="6">
    <location>
        <begin position="200"/>
        <end position="221"/>
    </location>
</feature>
<comment type="caution">
    <text evidence="8">The sequence shown here is derived from an EMBL/GenBank/DDBJ whole genome shotgun (WGS) entry which is preliminary data.</text>
</comment>
<reference evidence="8" key="2">
    <citation type="journal article" date="2023" name="IMA Fungus">
        <title>Comparative genomic study of the Penicillium genus elucidates a diverse pangenome and 15 lateral gene transfer events.</title>
        <authorList>
            <person name="Petersen C."/>
            <person name="Sorensen T."/>
            <person name="Nielsen M.R."/>
            <person name="Sondergaard T.E."/>
            <person name="Sorensen J.L."/>
            <person name="Fitzpatrick D.A."/>
            <person name="Frisvad J.C."/>
            <person name="Nielsen K.L."/>
        </authorList>
    </citation>
    <scope>NUCLEOTIDE SEQUENCE</scope>
    <source>
        <strain evidence="8">IBT 22155</strain>
    </source>
</reference>
<dbReference type="GO" id="GO:0022857">
    <property type="term" value="F:transmembrane transporter activity"/>
    <property type="evidence" value="ECO:0007669"/>
    <property type="project" value="InterPro"/>
</dbReference>
<evidence type="ECO:0000313" key="8">
    <source>
        <dbReference type="EMBL" id="KAJ5145929.1"/>
    </source>
</evidence>
<feature type="transmembrane region" description="Helical" evidence="6">
    <location>
        <begin position="341"/>
        <end position="362"/>
    </location>
</feature>
<dbReference type="EMBL" id="JAPQKL010000001">
    <property type="protein sequence ID" value="KAJ5145929.1"/>
    <property type="molecule type" value="Genomic_DNA"/>
</dbReference>
<comment type="similarity">
    <text evidence="2">Belongs to the major facilitator superfamily.</text>
</comment>
<dbReference type="InterPro" id="IPR011701">
    <property type="entry name" value="MFS"/>
</dbReference>
<dbReference type="InterPro" id="IPR020846">
    <property type="entry name" value="MFS_dom"/>
</dbReference>
<evidence type="ECO:0000256" key="2">
    <source>
        <dbReference type="ARBA" id="ARBA00008335"/>
    </source>
</evidence>
<evidence type="ECO:0000256" key="3">
    <source>
        <dbReference type="ARBA" id="ARBA00022692"/>
    </source>
</evidence>
<feature type="transmembrane region" description="Helical" evidence="6">
    <location>
        <begin position="445"/>
        <end position="467"/>
    </location>
</feature>
<dbReference type="PROSITE" id="PS50850">
    <property type="entry name" value="MFS"/>
    <property type="match status" value="1"/>
</dbReference>
<feature type="transmembrane region" description="Helical" evidence="6">
    <location>
        <begin position="295"/>
        <end position="321"/>
    </location>
</feature>
<comment type="subcellular location">
    <subcellularLocation>
        <location evidence="1">Cell membrane</location>
        <topology evidence="1">Multi-pass membrane protein</topology>
    </subcellularLocation>
</comment>
<feature type="transmembrane region" description="Helical" evidence="6">
    <location>
        <begin position="411"/>
        <end position="433"/>
    </location>
</feature>
<keyword evidence="4 6" id="KW-1133">Transmembrane helix</keyword>
<dbReference type="OrthoDB" id="5403280at2759"/>
<gene>
    <name evidence="8" type="ORF">N7515_000493</name>
</gene>
<name>A0A9W9L9X5_9EURO</name>
<feature type="transmembrane region" description="Helical" evidence="6">
    <location>
        <begin position="109"/>
        <end position="130"/>
    </location>
</feature>
<dbReference type="RefSeq" id="XP_056526403.1">
    <property type="nucleotide sequence ID" value="XM_056661237.1"/>
</dbReference>
<sequence>MVFMRGDISGHDEQTIGKIPEEHPASGILNINLVADHHEPTKGITVVTWEGPDDPGNPYNWSHGRKWLLTALAVFATFISMINGTIFTVAHEPMNERFNISDAHFPHSYWPVTSWALGGGCFSLLILPLMEDFGVRWVFLGTFATFICFNIPQAVAQNFATLVVTRFFAGGCVCVQANTAATVIGNVWDSERSRNMPVSLFILAYLAGSSIGPVIGAAIFDHLTWRWIGYLQIIWYGALFPVYFFLFKECRGIAILGQRAKARRRQGENAYTQHEIDTQDQSILSIVGRSASRPLVMFFTESVVFVSTLWSAFTIGSLYLFTQSVEQVFTQLYGWSPSHAGYVQTAVVIGEFLGWVVTLFSGKVYFDSASRNKEIPGTPIPEARLYFAIGGGIFGISGGMFTYAWTSYPDFPWIAPAIGLAMVGAGSVIVVTGISDYVVDSYSKYAGSCMGIIAAGENTLAAFLPLATMSMYNVLGLQWASTLIAFIALALSLAPILMLIWGKQVRARSPFMKEAVVEKRRKSIGSV</sequence>
<feature type="transmembrane region" description="Helical" evidence="6">
    <location>
        <begin position="167"/>
        <end position="188"/>
    </location>
</feature>
<feature type="transmembrane region" description="Helical" evidence="6">
    <location>
        <begin position="227"/>
        <end position="246"/>
    </location>
</feature>
<dbReference type="Proteomes" id="UP001149079">
    <property type="component" value="Unassembled WGS sequence"/>
</dbReference>
<keyword evidence="9" id="KW-1185">Reference proteome</keyword>
<dbReference type="GeneID" id="81400407"/>
<feature type="transmembrane region" description="Helical" evidence="6">
    <location>
        <begin position="67"/>
        <end position="89"/>
    </location>
</feature>
<dbReference type="AlphaFoldDB" id="A0A9W9L9X5"/>
<dbReference type="InterPro" id="IPR036259">
    <property type="entry name" value="MFS_trans_sf"/>
</dbReference>
<dbReference type="Pfam" id="PF07690">
    <property type="entry name" value="MFS_1"/>
    <property type="match status" value="1"/>
</dbReference>
<evidence type="ECO:0000256" key="4">
    <source>
        <dbReference type="ARBA" id="ARBA00022989"/>
    </source>
</evidence>
<dbReference type="SUPFAM" id="SSF103473">
    <property type="entry name" value="MFS general substrate transporter"/>
    <property type="match status" value="1"/>
</dbReference>
<dbReference type="PANTHER" id="PTHR23502">
    <property type="entry name" value="MAJOR FACILITATOR SUPERFAMILY"/>
    <property type="match status" value="1"/>
</dbReference>
<keyword evidence="3 6" id="KW-0812">Transmembrane</keyword>
<keyword evidence="5 6" id="KW-0472">Membrane</keyword>
<feature type="transmembrane region" description="Helical" evidence="6">
    <location>
        <begin position="137"/>
        <end position="155"/>
    </location>
</feature>
<dbReference type="FunFam" id="1.20.1250.20:FF:000082">
    <property type="entry name" value="MFS multidrug transporter, putative"/>
    <property type="match status" value="1"/>
</dbReference>
<organism evidence="8 9">
    <name type="scientific">Penicillium bovifimosum</name>
    <dbReference type="NCBI Taxonomy" id="126998"/>
    <lineage>
        <taxon>Eukaryota</taxon>
        <taxon>Fungi</taxon>
        <taxon>Dikarya</taxon>
        <taxon>Ascomycota</taxon>
        <taxon>Pezizomycotina</taxon>
        <taxon>Eurotiomycetes</taxon>
        <taxon>Eurotiomycetidae</taxon>
        <taxon>Eurotiales</taxon>
        <taxon>Aspergillaceae</taxon>
        <taxon>Penicillium</taxon>
    </lineage>
</organism>
<protein>
    <recommendedName>
        <fullName evidence="7">Major facilitator superfamily (MFS) profile domain-containing protein</fullName>
    </recommendedName>
</protein>